<sequence length="246" mass="26939">MAADYHRLPPRVSSMRAPPRPRPAPRPQRGLRLLLCAAYVLPSLSLAPPAARLTLPAAELPARWRKVHDCERPSRWRQSLDDEDCAALLASDGAEPPVAANARAYRSLVPSLDSVRAFLEANDRAAAAGKLLVVKFYSERCPACLRIAAKYRRLATDFGGAVDCYEAELKAARPLLEALGVTAVPSLQIFDGEGVTRLFHGPCHPKDFKKVASKVKAAARIARERRGLLRCFGERMGEELRAAPDV</sequence>
<gene>
    <name evidence="3" type="ORF">AB1Y20_007600</name>
</gene>
<evidence type="ECO:0000259" key="2">
    <source>
        <dbReference type="PROSITE" id="PS51352"/>
    </source>
</evidence>
<name>A0AB34IY26_PRYPA</name>
<dbReference type="SUPFAM" id="SSF52833">
    <property type="entry name" value="Thioredoxin-like"/>
    <property type="match status" value="1"/>
</dbReference>
<evidence type="ECO:0000313" key="3">
    <source>
        <dbReference type="EMBL" id="KAL1508002.1"/>
    </source>
</evidence>
<keyword evidence="4" id="KW-1185">Reference proteome</keyword>
<organism evidence="3 4">
    <name type="scientific">Prymnesium parvum</name>
    <name type="common">Toxic golden alga</name>
    <dbReference type="NCBI Taxonomy" id="97485"/>
    <lineage>
        <taxon>Eukaryota</taxon>
        <taxon>Haptista</taxon>
        <taxon>Haptophyta</taxon>
        <taxon>Prymnesiophyceae</taxon>
        <taxon>Prymnesiales</taxon>
        <taxon>Prymnesiaceae</taxon>
        <taxon>Prymnesium</taxon>
    </lineage>
</organism>
<dbReference type="EMBL" id="JBGBPQ010000017">
    <property type="protein sequence ID" value="KAL1508002.1"/>
    <property type="molecule type" value="Genomic_DNA"/>
</dbReference>
<dbReference type="CDD" id="cd02947">
    <property type="entry name" value="TRX_family"/>
    <property type="match status" value="1"/>
</dbReference>
<dbReference type="Pfam" id="PF00085">
    <property type="entry name" value="Thioredoxin"/>
    <property type="match status" value="1"/>
</dbReference>
<dbReference type="Proteomes" id="UP001515480">
    <property type="component" value="Unassembled WGS sequence"/>
</dbReference>
<comment type="caution">
    <text evidence="3">The sequence shown here is derived from an EMBL/GenBank/DDBJ whole genome shotgun (WGS) entry which is preliminary data.</text>
</comment>
<dbReference type="AlphaFoldDB" id="A0AB34IY26"/>
<proteinExistence type="predicted"/>
<protein>
    <recommendedName>
        <fullName evidence="2">Thioredoxin domain-containing protein</fullName>
    </recommendedName>
</protein>
<accession>A0AB34IY26</accession>
<dbReference type="Gene3D" id="3.40.30.10">
    <property type="entry name" value="Glutaredoxin"/>
    <property type="match status" value="1"/>
</dbReference>
<reference evidence="3 4" key="1">
    <citation type="journal article" date="2024" name="Science">
        <title>Giant polyketide synthase enzymes in the biosynthesis of giant marine polyether toxins.</title>
        <authorList>
            <person name="Fallon T.R."/>
            <person name="Shende V.V."/>
            <person name="Wierzbicki I.H."/>
            <person name="Pendleton A.L."/>
            <person name="Watervoot N.F."/>
            <person name="Auber R.P."/>
            <person name="Gonzalez D.J."/>
            <person name="Wisecaver J.H."/>
            <person name="Moore B.S."/>
        </authorList>
    </citation>
    <scope>NUCLEOTIDE SEQUENCE [LARGE SCALE GENOMIC DNA]</scope>
    <source>
        <strain evidence="3 4">12B1</strain>
    </source>
</reference>
<evidence type="ECO:0000256" key="1">
    <source>
        <dbReference type="SAM" id="MobiDB-lite"/>
    </source>
</evidence>
<feature type="region of interest" description="Disordered" evidence="1">
    <location>
        <begin position="1"/>
        <end position="27"/>
    </location>
</feature>
<dbReference type="InterPro" id="IPR013766">
    <property type="entry name" value="Thioredoxin_domain"/>
</dbReference>
<dbReference type="PROSITE" id="PS51352">
    <property type="entry name" value="THIOREDOXIN_2"/>
    <property type="match status" value="1"/>
</dbReference>
<feature type="domain" description="Thioredoxin" evidence="2">
    <location>
        <begin position="44"/>
        <end position="217"/>
    </location>
</feature>
<evidence type="ECO:0000313" key="4">
    <source>
        <dbReference type="Proteomes" id="UP001515480"/>
    </source>
</evidence>
<dbReference type="InterPro" id="IPR036249">
    <property type="entry name" value="Thioredoxin-like_sf"/>
</dbReference>